<organism evidence="4 5">
    <name type="scientific">Mya arenaria</name>
    <name type="common">Soft-shell clam</name>
    <dbReference type="NCBI Taxonomy" id="6604"/>
    <lineage>
        <taxon>Eukaryota</taxon>
        <taxon>Metazoa</taxon>
        <taxon>Spiralia</taxon>
        <taxon>Lophotrochozoa</taxon>
        <taxon>Mollusca</taxon>
        <taxon>Bivalvia</taxon>
        <taxon>Autobranchia</taxon>
        <taxon>Heteroconchia</taxon>
        <taxon>Euheterodonta</taxon>
        <taxon>Imparidentia</taxon>
        <taxon>Neoheterodontei</taxon>
        <taxon>Myida</taxon>
        <taxon>Myoidea</taxon>
        <taxon>Myidae</taxon>
        <taxon>Mya</taxon>
    </lineage>
</organism>
<dbReference type="EMBL" id="CP111020">
    <property type="protein sequence ID" value="WAR15179.1"/>
    <property type="molecule type" value="Genomic_DNA"/>
</dbReference>
<dbReference type="InterPro" id="IPR018114">
    <property type="entry name" value="TRYPSIN_HIS"/>
</dbReference>
<dbReference type="PROSITE" id="PS50240">
    <property type="entry name" value="TRYPSIN_DOM"/>
    <property type="match status" value="1"/>
</dbReference>
<dbReference type="PANTHER" id="PTHR24252:SF27">
    <property type="entry name" value="TRANSMEMBRANE PROTEASE SERINE 3-LIKE"/>
    <property type="match status" value="1"/>
</dbReference>
<dbReference type="Proteomes" id="UP001164746">
    <property type="component" value="Chromosome 9"/>
</dbReference>
<keyword evidence="1" id="KW-1015">Disulfide bond</keyword>
<reference evidence="4" key="1">
    <citation type="submission" date="2022-11" db="EMBL/GenBank/DDBJ databases">
        <title>Centuries of genome instability and evolution in soft-shell clam transmissible cancer (bioRxiv).</title>
        <authorList>
            <person name="Hart S.F.M."/>
            <person name="Yonemitsu M.A."/>
            <person name="Giersch R.M."/>
            <person name="Beal B.F."/>
            <person name="Arriagada G."/>
            <person name="Davis B.W."/>
            <person name="Ostrander E.A."/>
            <person name="Goff S.P."/>
            <person name="Metzger M.J."/>
        </authorList>
    </citation>
    <scope>NUCLEOTIDE SEQUENCE</scope>
    <source>
        <strain evidence="4">MELC-2E11</strain>
        <tissue evidence="4">Siphon/mantle</tissue>
    </source>
</reference>
<dbReference type="InterPro" id="IPR043504">
    <property type="entry name" value="Peptidase_S1_PA_chymotrypsin"/>
</dbReference>
<dbReference type="Pfam" id="PF00089">
    <property type="entry name" value="Trypsin"/>
    <property type="match status" value="2"/>
</dbReference>
<protein>
    <submittedName>
        <fullName evidence="4">CEL3B-like protein</fullName>
    </submittedName>
</protein>
<accession>A0ABY7F1G0</accession>
<evidence type="ECO:0000256" key="1">
    <source>
        <dbReference type="ARBA" id="ARBA00023157"/>
    </source>
</evidence>
<evidence type="ECO:0000256" key="2">
    <source>
        <dbReference type="ARBA" id="ARBA00023180"/>
    </source>
</evidence>
<dbReference type="PANTHER" id="PTHR24252">
    <property type="entry name" value="ACROSIN-RELATED"/>
    <property type="match status" value="1"/>
</dbReference>
<name>A0ABY7F1G0_MYAAR</name>
<proteinExistence type="predicted"/>
<dbReference type="InterPro" id="IPR001254">
    <property type="entry name" value="Trypsin_dom"/>
</dbReference>
<dbReference type="SUPFAM" id="SSF50494">
    <property type="entry name" value="Trypsin-like serine proteases"/>
    <property type="match status" value="1"/>
</dbReference>
<evidence type="ECO:0000313" key="4">
    <source>
        <dbReference type="EMBL" id="WAR15179.1"/>
    </source>
</evidence>
<keyword evidence="2" id="KW-0325">Glycoprotein</keyword>
<feature type="domain" description="Peptidase S1" evidence="3">
    <location>
        <begin position="92"/>
        <end position="273"/>
    </location>
</feature>
<dbReference type="PROSITE" id="PS00134">
    <property type="entry name" value="TRYPSIN_HIS"/>
    <property type="match status" value="1"/>
</dbReference>
<dbReference type="PRINTS" id="PR00722">
    <property type="entry name" value="CHYMOTRYPSIN"/>
</dbReference>
<evidence type="ECO:0000259" key="3">
    <source>
        <dbReference type="PROSITE" id="PS50240"/>
    </source>
</evidence>
<dbReference type="SMART" id="SM00020">
    <property type="entry name" value="Tryp_SPc"/>
    <property type="match status" value="1"/>
</dbReference>
<dbReference type="Gene3D" id="2.40.10.10">
    <property type="entry name" value="Trypsin-like serine proteases"/>
    <property type="match status" value="2"/>
</dbReference>
<keyword evidence="5" id="KW-1185">Reference proteome</keyword>
<evidence type="ECO:0000313" key="5">
    <source>
        <dbReference type="Proteomes" id="UP001164746"/>
    </source>
</evidence>
<dbReference type="InterPro" id="IPR001314">
    <property type="entry name" value="Peptidase_S1A"/>
</dbReference>
<dbReference type="InterPro" id="IPR009003">
    <property type="entry name" value="Peptidase_S1_PA"/>
</dbReference>
<gene>
    <name evidence="4" type="ORF">MAR_005284</name>
</gene>
<sequence length="273" mass="30674">MDIRYGKTPVNQRLCTEQELIGNYQRSVHCARLTTDAGHGDSWTFQIDLPEALVILIVSGKITTTAMIPPPPRTDASDVHALSITGNSLSRIINGQDTTTAKHPHQISLQRWSASYSVWYHTCGGSIIDNTWIVTAAHCVDTAMYVLQIFYSTIKVIRSTRREPIPFVIRNIQILLYNQFKRCYNLINNKIQCLQQILYNKSLERTEKCYQRTFYHPSYNKGSSAYPNDIALLKLSSSADLSGVNKIIALADKGENFDGQTCQLSGWGHTVTG</sequence>